<evidence type="ECO:0000259" key="2">
    <source>
        <dbReference type="Pfam" id="PF12742"/>
    </source>
</evidence>
<dbReference type="PANTHER" id="PTHR14374">
    <property type="entry name" value="FOIE GRAS"/>
    <property type="match status" value="1"/>
</dbReference>
<name>A0A8T2P374_9TELE</name>
<feature type="signal peptide" evidence="1">
    <location>
        <begin position="1"/>
        <end position="23"/>
    </location>
</feature>
<sequence length="177" mass="19628">MCSVTEWSIAACVSAVILQTGECASECLCLKCPPILNGTSSVASGQYVISWKRKSACENVPVVHTVITLPHVIVESIPLYVHAELPSFGRVRESLPVKYHIQNRTALVRLRILPGTEQEMLYNFYPLMAGYQSLPSLNINLLRFPGISSQLLRRFLPSRIFVKPQGRQVDDMSIAAA</sequence>
<dbReference type="Pfam" id="PF12742">
    <property type="entry name" value="Gryzun-like"/>
    <property type="match status" value="1"/>
</dbReference>
<dbReference type="EMBL" id="JAFBMS010000014">
    <property type="protein sequence ID" value="KAG9347015.1"/>
    <property type="molecule type" value="Genomic_DNA"/>
</dbReference>
<keyword evidence="4" id="KW-1185">Reference proteome</keyword>
<gene>
    <name evidence="3" type="ORF">JZ751_005942</name>
</gene>
<dbReference type="AlphaFoldDB" id="A0A8T2P374"/>
<feature type="domain" description="Trafficking protein particle complex subunit 11 C-terminal" evidence="2">
    <location>
        <begin position="107"/>
        <end position="139"/>
    </location>
</feature>
<dbReference type="PANTHER" id="PTHR14374:SF0">
    <property type="entry name" value="TRAFFICKING PROTEIN PARTICLE COMPLEX SUBUNIT 11"/>
    <property type="match status" value="1"/>
</dbReference>
<organism evidence="3 4">
    <name type="scientific">Albula glossodonta</name>
    <name type="common">roundjaw bonefish</name>
    <dbReference type="NCBI Taxonomy" id="121402"/>
    <lineage>
        <taxon>Eukaryota</taxon>
        <taxon>Metazoa</taxon>
        <taxon>Chordata</taxon>
        <taxon>Craniata</taxon>
        <taxon>Vertebrata</taxon>
        <taxon>Euteleostomi</taxon>
        <taxon>Actinopterygii</taxon>
        <taxon>Neopterygii</taxon>
        <taxon>Teleostei</taxon>
        <taxon>Albuliformes</taxon>
        <taxon>Albulidae</taxon>
        <taxon>Albula</taxon>
    </lineage>
</organism>
<accession>A0A8T2P374</accession>
<dbReference type="Proteomes" id="UP000824540">
    <property type="component" value="Unassembled WGS sequence"/>
</dbReference>
<comment type="caution">
    <text evidence="3">The sequence shown here is derived from an EMBL/GenBank/DDBJ whole genome shotgun (WGS) entry which is preliminary data.</text>
</comment>
<dbReference type="OrthoDB" id="6278596at2759"/>
<evidence type="ECO:0000313" key="4">
    <source>
        <dbReference type="Proteomes" id="UP000824540"/>
    </source>
</evidence>
<evidence type="ECO:0000313" key="3">
    <source>
        <dbReference type="EMBL" id="KAG9347015.1"/>
    </source>
</evidence>
<protein>
    <recommendedName>
        <fullName evidence="2">Trafficking protein particle complex subunit 11 C-terminal domain-containing protein</fullName>
    </recommendedName>
</protein>
<evidence type="ECO:0000256" key="1">
    <source>
        <dbReference type="SAM" id="SignalP"/>
    </source>
</evidence>
<feature type="chain" id="PRO_5035783217" description="Trafficking protein particle complex subunit 11 C-terminal domain-containing protein" evidence="1">
    <location>
        <begin position="24"/>
        <end position="177"/>
    </location>
</feature>
<reference evidence="3" key="1">
    <citation type="thesis" date="2021" institute="BYU ScholarsArchive" country="Provo, UT, USA">
        <title>Applications of and Algorithms for Genome Assembly and Genomic Analyses with an Emphasis on Marine Teleosts.</title>
        <authorList>
            <person name="Pickett B.D."/>
        </authorList>
    </citation>
    <scope>NUCLEOTIDE SEQUENCE</scope>
    <source>
        <strain evidence="3">HI-2016</strain>
    </source>
</reference>
<dbReference type="InterPro" id="IPR025876">
    <property type="entry name" value="TRAPPC11_C"/>
</dbReference>
<proteinExistence type="predicted"/>
<keyword evidence="1" id="KW-0732">Signal</keyword>